<comment type="caution">
    <text evidence="2">The sequence shown here is derived from an EMBL/GenBank/DDBJ whole genome shotgun (WGS) entry which is preliminary data.</text>
</comment>
<evidence type="ECO:0000313" key="2">
    <source>
        <dbReference type="EMBL" id="KXH63931.1"/>
    </source>
</evidence>
<protein>
    <submittedName>
        <fullName evidence="2">Uncharacterized protein</fullName>
    </submittedName>
</protein>
<evidence type="ECO:0000313" key="3">
    <source>
        <dbReference type="Proteomes" id="UP000070054"/>
    </source>
</evidence>
<sequence>MLALNTRMHSYTKIAYLFHSNESYDMEPEKNTERFSLRMTAITATSKSTALTSTSLAASRGGLIISFMENSLASPQHYMDPSKPTVTLLKALERALLFISVSALLFKSSQPRAISDFFSPKLRWLLLFFTVSIVRTTTSSNVMLAFGGVSEIESSIRQVDADMAGGGILSGGGGALREITNLKEFPKWVALRRNVATHLGNPIPQCAIGLAGSAPVKRSALLSTPIKRNLETLANPDIKGEVEGEEEEGDSVAFDGRLVVISEAEDGSVADPEDVDADSERLSKRCRLTSPTQSPPADLGVTTPVPPVTEPPATSS</sequence>
<accession>A0A135UU66</accession>
<feature type="region of interest" description="Disordered" evidence="1">
    <location>
        <begin position="264"/>
        <end position="316"/>
    </location>
</feature>
<name>A0A135UU66_9PEZI</name>
<dbReference type="EMBL" id="JEMN01000147">
    <property type="protein sequence ID" value="KXH63931.1"/>
    <property type="molecule type" value="Genomic_DNA"/>
</dbReference>
<proteinExistence type="predicted"/>
<dbReference type="OrthoDB" id="10543581at2759"/>
<reference evidence="2 3" key="1">
    <citation type="submission" date="2014-02" db="EMBL/GenBank/DDBJ databases">
        <title>The genome sequence of Colletotrichum nymphaeae SA-01.</title>
        <authorList>
            <person name="Baroncelli R."/>
            <person name="Thon M.R."/>
        </authorList>
    </citation>
    <scope>NUCLEOTIDE SEQUENCE [LARGE SCALE GENOMIC DNA]</scope>
    <source>
        <strain evidence="2 3">SA-01</strain>
    </source>
</reference>
<evidence type="ECO:0000256" key="1">
    <source>
        <dbReference type="SAM" id="MobiDB-lite"/>
    </source>
</evidence>
<feature type="compositionally biased region" description="Acidic residues" evidence="1">
    <location>
        <begin position="264"/>
        <end position="277"/>
    </location>
</feature>
<dbReference type="AlphaFoldDB" id="A0A135UU66"/>
<keyword evidence="3" id="KW-1185">Reference proteome</keyword>
<gene>
    <name evidence="2" type="ORF">CNYM01_11183</name>
</gene>
<organism evidence="2 3">
    <name type="scientific">Colletotrichum nymphaeae SA-01</name>
    <dbReference type="NCBI Taxonomy" id="1460502"/>
    <lineage>
        <taxon>Eukaryota</taxon>
        <taxon>Fungi</taxon>
        <taxon>Dikarya</taxon>
        <taxon>Ascomycota</taxon>
        <taxon>Pezizomycotina</taxon>
        <taxon>Sordariomycetes</taxon>
        <taxon>Hypocreomycetidae</taxon>
        <taxon>Glomerellales</taxon>
        <taxon>Glomerellaceae</taxon>
        <taxon>Colletotrichum</taxon>
        <taxon>Colletotrichum acutatum species complex</taxon>
    </lineage>
</organism>
<dbReference type="Proteomes" id="UP000070054">
    <property type="component" value="Unassembled WGS sequence"/>
</dbReference>